<gene>
    <name evidence="7" type="ORF">SAMN04488105_113138</name>
</gene>
<dbReference type="EMBL" id="FNAV01000013">
    <property type="protein sequence ID" value="SDF15572.1"/>
    <property type="molecule type" value="Genomic_DNA"/>
</dbReference>
<evidence type="ECO:0000256" key="3">
    <source>
        <dbReference type="ARBA" id="ARBA00022676"/>
    </source>
</evidence>
<dbReference type="RefSeq" id="WP_089962219.1">
    <property type="nucleotide sequence ID" value="NZ_FNAV01000013.1"/>
</dbReference>
<keyword evidence="8" id="KW-1185">Reference proteome</keyword>
<evidence type="ECO:0000256" key="2">
    <source>
        <dbReference type="ARBA" id="ARBA00006739"/>
    </source>
</evidence>
<reference evidence="8" key="1">
    <citation type="submission" date="2016-10" db="EMBL/GenBank/DDBJ databases">
        <authorList>
            <person name="Varghese N."/>
            <person name="Submissions S."/>
        </authorList>
    </citation>
    <scope>NUCLEOTIDE SEQUENCE [LARGE SCALE GENOMIC DNA]</scope>
    <source>
        <strain evidence="8">DSM 10146</strain>
    </source>
</reference>
<evidence type="ECO:0000313" key="7">
    <source>
        <dbReference type="EMBL" id="SDF15572.1"/>
    </source>
</evidence>
<protein>
    <submittedName>
        <fullName evidence="7">Glycosyl transferase family 2</fullName>
    </submittedName>
</protein>
<keyword evidence="5" id="KW-0460">Magnesium</keyword>
<evidence type="ECO:0000259" key="6">
    <source>
        <dbReference type="Pfam" id="PF00535"/>
    </source>
</evidence>
<comment type="cofactor">
    <cofactor evidence="1">
        <name>Mg(2+)</name>
        <dbReference type="ChEBI" id="CHEBI:18420"/>
    </cofactor>
</comment>
<name>A0A1G7IS62_9RHOB</name>
<proteinExistence type="inferred from homology"/>
<evidence type="ECO:0000256" key="4">
    <source>
        <dbReference type="ARBA" id="ARBA00022679"/>
    </source>
</evidence>
<dbReference type="AlphaFoldDB" id="A0A1G7IS62"/>
<organism evidence="7 8">
    <name type="scientific">Salipiger thiooxidans</name>
    <dbReference type="NCBI Taxonomy" id="282683"/>
    <lineage>
        <taxon>Bacteria</taxon>
        <taxon>Pseudomonadati</taxon>
        <taxon>Pseudomonadota</taxon>
        <taxon>Alphaproteobacteria</taxon>
        <taxon>Rhodobacterales</taxon>
        <taxon>Roseobacteraceae</taxon>
        <taxon>Salipiger</taxon>
    </lineage>
</organism>
<dbReference type="STRING" id="282683.SAMN04488105_113138"/>
<dbReference type="Gene3D" id="3.90.550.10">
    <property type="entry name" value="Spore Coat Polysaccharide Biosynthesis Protein SpsA, Chain A"/>
    <property type="match status" value="1"/>
</dbReference>
<evidence type="ECO:0000313" key="8">
    <source>
        <dbReference type="Proteomes" id="UP000198994"/>
    </source>
</evidence>
<dbReference type="Proteomes" id="UP000198994">
    <property type="component" value="Unassembled WGS sequence"/>
</dbReference>
<dbReference type="PANTHER" id="PTHR48090">
    <property type="entry name" value="UNDECAPRENYL-PHOSPHATE 4-DEOXY-4-FORMAMIDO-L-ARABINOSE TRANSFERASE-RELATED"/>
    <property type="match status" value="1"/>
</dbReference>
<sequence>MTKISCIIPAFNEAPRIGAVLQAVLDHPMIHEVIVVDDGSSDGTPDLAEDFATRHDRLRVIRQPQNGGKSRAVASGVEAASGSHILMLDSDLLGLDHEHLAALISPVVDRRAEATISLRRNAPRVWRAIGIDYISGERVMPRALLAERLDELRALPRFGLEVFINELWLDEELRIAIVDWPGVESPFKHTKRGGWLAGIRADISMLGDIFRTVSPAETLRQVFALRARRI</sequence>
<dbReference type="GO" id="GO:0016757">
    <property type="term" value="F:glycosyltransferase activity"/>
    <property type="evidence" value="ECO:0007669"/>
    <property type="project" value="UniProtKB-KW"/>
</dbReference>
<evidence type="ECO:0000256" key="5">
    <source>
        <dbReference type="ARBA" id="ARBA00022842"/>
    </source>
</evidence>
<feature type="domain" description="Glycosyltransferase 2-like" evidence="6">
    <location>
        <begin position="5"/>
        <end position="124"/>
    </location>
</feature>
<keyword evidence="3" id="KW-0328">Glycosyltransferase</keyword>
<dbReference type="InterPro" id="IPR050256">
    <property type="entry name" value="Glycosyltransferase_2"/>
</dbReference>
<dbReference type="PANTHER" id="PTHR48090:SF10">
    <property type="entry name" value="GLUCOSYL-3-PHOSPHOGLYCERATE SYNTHASE"/>
    <property type="match status" value="1"/>
</dbReference>
<dbReference type="InterPro" id="IPR001173">
    <property type="entry name" value="Glyco_trans_2-like"/>
</dbReference>
<dbReference type="CDD" id="cd04179">
    <property type="entry name" value="DPM_DPG-synthase_like"/>
    <property type="match status" value="1"/>
</dbReference>
<dbReference type="OrthoDB" id="9815923at2"/>
<accession>A0A1G7IS62</accession>
<keyword evidence="4 7" id="KW-0808">Transferase</keyword>
<dbReference type="Pfam" id="PF00535">
    <property type="entry name" value="Glycos_transf_2"/>
    <property type="match status" value="1"/>
</dbReference>
<evidence type="ECO:0000256" key="1">
    <source>
        <dbReference type="ARBA" id="ARBA00001946"/>
    </source>
</evidence>
<comment type="similarity">
    <text evidence="2">Belongs to the glycosyltransferase 2 family.</text>
</comment>
<dbReference type="SUPFAM" id="SSF53448">
    <property type="entry name" value="Nucleotide-diphospho-sugar transferases"/>
    <property type="match status" value="1"/>
</dbReference>
<dbReference type="InterPro" id="IPR029044">
    <property type="entry name" value="Nucleotide-diphossugar_trans"/>
</dbReference>